<dbReference type="InterPro" id="IPR018392">
    <property type="entry name" value="LysM"/>
</dbReference>
<proteinExistence type="predicted"/>
<dbReference type="Pfam" id="PF01476">
    <property type="entry name" value="LysM"/>
    <property type="match status" value="1"/>
</dbReference>
<dbReference type="InterPro" id="IPR036779">
    <property type="entry name" value="LysM_dom_sf"/>
</dbReference>
<gene>
    <name evidence="3" type="ORF">K7432_000372</name>
</gene>
<dbReference type="SMART" id="SM00257">
    <property type="entry name" value="LysM"/>
    <property type="match status" value="1"/>
</dbReference>
<feature type="region of interest" description="Disordered" evidence="1">
    <location>
        <begin position="238"/>
        <end position="259"/>
    </location>
</feature>
<dbReference type="Proteomes" id="UP001479436">
    <property type="component" value="Unassembled WGS sequence"/>
</dbReference>
<dbReference type="SUPFAM" id="SSF54106">
    <property type="entry name" value="LysM domain"/>
    <property type="match status" value="1"/>
</dbReference>
<dbReference type="PANTHER" id="PTHR20932">
    <property type="entry name" value="LYSM AND PUTATIVE PEPTIDOGLYCAN-BINDING DOMAIN-CONTAINING PROTEIN"/>
    <property type="match status" value="1"/>
</dbReference>
<organism evidence="3 4">
    <name type="scientific">Basidiobolus ranarum</name>
    <dbReference type="NCBI Taxonomy" id="34480"/>
    <lineage>
        <taxon>Eukaryota</taxon>
        <taxon>Fungi</taxon>
        <taxon>Fungi incertae sedis</taxon>
        <taxon>Zoopagomycota</taxon>
        <taxon>Entomophthoromycotina</taxon>
        <taxon>Basidiobolomycetes</taxon>
        <taxon>Basidiobolales</taxon>
        <taxon>Basidiobolaceae</taxon>
        <taxon>Basidiobolus</taxon>
    </lineage>
</organism>
<dbReference type="CDD" id="cd00118">
    <property type="entry name" value="LysM"/>
    <property type="match status" value="1"/>
</dbReference>
<evidence type="ECO:0000259" key="2">
    <source>
        <dbReference type="PROSITE" id="PS51782"/>
    </source>
</evidence>
<dbReference type="Gene3D" id="3.10.350.10">
    <property type="entry name" value="LysM domain"/>
    <property type="match status" value="1"/>
</dbReference>
<evidence type="ECO:0000313" key="4">
    <source>
        <dbReference type="Proteomes" id="UP001479436"/>
    </source>
</evidence>
<reference evidence="3 4" key="1">
    <citation type="submission" date="2023-04" db="EMBL/GenBank/DDBJ databases">
        <title>Genome of Basidiobolus ranarum AG-B5.</title>
        <authorList>
            <person name="Stajich J.E."/>
            <person name="Carter-House D."/>
            <person name="Gryganskyi A."/>
        </authorList>
    </citation>
    <scope>NUCLEOTIDE SEQUENCE [LARGE SCALE GENOMIC DNA]</scope>
    <source>
        <strain evidence="3 4">AG-B5</strain>
    </source>
</reference>
<protein>
    <recommendedName>
        <fullName evidence="2">LysM domain-containing protein</fullName>
    </recommendedName>
</protein>
<evidence type="ECO:0000256" key="1">
    <source>
        <dbReference type="SAM" id="MobiDB-lite"/>
    </source>
</evidence>
<accession>A0ABR2WB99</accession>
<comment type="caution">
    <text evidence="3">The sequence shown here is derived from an EMBL/GenBank/DDBJ whole genome shotgun (WGS) entry which is preliminary data.</text>
</comment>
<dbReference type="EMBL" id="JASJQH010006882">
    <property type="protein sequence ID" value="KAK9729328.1"/>
    <property type="molecule type" value="Genomic_DNA"/>
</dbReference>
<dbReference type="PANTHER" id="PTHR20932:SF8">
    <property type="entry name" value="LD22649P"/>
    <property type="match status" value="1"/>
</dbReference>
<sequence>MEPEFQGFAKPTILQHQPFKCDDFEVTYYESTKTSYRPLCRKNTIEASTDPLLNSPFPFTPLKREKTEDDIASEISDALSSHFSSTSSLTLEPQEKQVIVHRIRNTETLAGISLLYGVNPGELKRINKLWSDNLHLRQTLYIPLEMVNYQEVYLRLKSIENKECNQGSDWTDVSLTASTKSLIEIIKVPETELKYFSASQSDPEERNAPPVEFTQEDLPSLKEIFGVNKLLKFANKLKHHKKSNSNPTKSKVNLELQEH</sequence>
<feature type="domain" description="LysM" evidence="2">
    <location>
        <begin position="99"/>
        <end position="142"/>
    </location>
</feature>
<dbReference type="PROSITE" id="PS51782">
    <property type="entry name" value="LYSM"/>
    <property type="match status" value="1"/>
</dbReference>
<keyword evidence="4" id="KW-1185">Reference proteome</keyword>
<dbReference type="InterPro" id="IPR045030">
    <property type="entry name" value="LYSM1-4"/>
</dbReference>
<evidence type="ECO:0000313" key="3">
    <source>
        <dbReference type="EMBL" id="KAK9729328.1"/>
    </source>
</evidence>
<name>A0ABR2WB99_9FUNG</name>